<keyword evidence="1" id="KW-0808">Transferase</keyword>
<dbReference type="EMBL" id="FMAO01000007">
    <property type="protein sequence ID" value="SCB97940.1"/>
    <property type="molecule type" value="Genomic_DNA"/>
</dbReference>
<evidence type="ECO:0000256" key="4">
    <source>
        <dbReference type="ARBA" id="ARBA00022722"/>
    </source>
</evidence>
<organism evidence="9 10">
    <name type="scientific">Weissella bombi</name>
    <dbReference type="NCBI Taxonomy" id="1505725"/>
    <lineage>
        <taxon>Bacteria</taxon>
        <taxon>Bacillati</taxon>
        <taxon>Bacillota</taxon>
        <taxon>Bacilli</taxon>
        <taxon>Lactobacillales</taxon>
        <taxon>Lactobacillaceae</taxon>
        <taxon>Weissella</taxon>
    </lineage>
</organism>
<dbReference type="SUPFAM" id="SSF53098">
    <property type="entry name" value="Ribonuclease H-like"/>
    <property type="match status" value="1"/>
</dbReference>
<keyword evidence="3" id="KW-0235">DNA replication</keyword>
<keyword evidence="10" id="KW-1185">Reference proteome</keyword>
<keyword evidence="5" id="KW-0378">Hydrolase</keyword>
<evidence type="ECO:0000256" key="3">
    <source>
        <dbReference type="ARBA" id="ARBA00022705"/>
    </source>
</evidence>
<dbReference type="PANTHER" id="PTHR30231:SF42">
    <property type="entry name" value="EXONUCLEASE"/>
    <property type="match status" value="1"/>
</dbReference>
<feature type="domain" description="Exonuclease" evidence="8">
    <location>
        <begin position="2"/>
        <end position="167"/>
    </location>
</feature>
<dbReference type="InterPro" id="IPR006054">
    <property type="entry name" value="DnaQ"/>
</dbReference>
<dbReference type="STRING" id="1505725.GA0061074_10713"/>
<dbReference type="Pfam" id="PF00929">
    <property type="entry name" value="RNase_T"/>
    <property type="match status" value="1"/>
</dbReference>
<name>A0A1C4ATC8_9LACO</name>
<protein>
    <recommendedName>
        <fullName evidence="7">DNA polymerase III polC-type</fullName>
    </recommendedName>
</protein>
<sequence length="177" mass="19916">MNFVAMDFETASAKRDSAVSLGLAIVRDNQLVDEFYTLIKPDTMFDRRNTRIHGITEADVVNAPVFPEVWEQIKQFYTPNQLVIAHNASFDNSVLRATLAHYGMAQPHYLSLDTLRTSRKLYPQLPNHKLNTVAEALAIDLHHHHNALDDTVAAAKILVKQTETFGVAPLKQLVKVI</sequence>
<dbReference type="GO" id="GO:0003887">
    <property type="term" value="F:DNA-directed DNA polymerase activity"/>
    <property type="evidence" value="ECO:0007669"/>
    <property type="project" value="UniProtKB-KW"/>
</dbReference>
<keyword evidence="5" id="KW-0269">Exonuclease</keyword>
<evidence type="ECO:0000259" key="8">
    <source>
        <dbReference type="SMART" id="SM00479"/>
    </source>
</evidence>
<dbReference type="GO" id="GO:0003677">
    <property type="term" value="F:DNA binding"/>
    <property type="evidence" value="ECO:0007669"/>
    <property type="project" value="InterPro"/>
</dbReference>
<dbReference type="InterPro" id="IPR012337">
    <property type="entry name" value="RNaseH-like_sf"/>
</dbReference>
<evidence type="ECO:0000313" key="10">
    <source>
        <dbReference type="Proteomes" id="UP000199268"/>
    </source>
</evidence>
<evidence type="ECO:0000256" key="1">
    <source>
        <dbReference type="ARBA" id="ARBA00022679"/>
    </source>
</evidence>
<dbReference type="FunFam" id="3.30.420.10:FF:000045">
    <property type="entry name" value="3'-5' exonuclease DinG"/>
    <property type="match status" value="1"/>
</dbReference>
<dbReference type="NCBIfam" id="TIGR00573">
    <property type="entry name" value="dnaq"/>
    <property type="match status" value="1"/>
</dbReference>
<keyword evidence="2" id="KW-0548">Nucleotidyltransferase</keyword>
<reference evidence="10" key="1">
    <citation type="submission" date="2016-08" db="EMBL/GenBank/DDBJ databases">
        <authorList>
            <person name="Varghese N."/>
            <person name="Submissions Spin"/>
        </authorList>
    </citation>
    <scope>NUCLEOTIDE SEQUENCE [LARGE SCALE GENOMIC DNA]</scope>
    <source>
        <strain evidence="10">R-53094</strain>
    </source>
</reference>
<evidence type="ECO:0000256" key="7">
    <source>
        <dbReference type="ARBA" id="ARBA00070925"/>
    </source>
</evidence>
<dbReference type="Gene3D" id="3.30.420.10">
    <property type="entry name" value="Ribonuclease H-like superfamily/Ribonuclease H"/>
    <property type="match status" value="1"/>
</dbReference>
<gene>
    <name evidence="9" type="ORF">GA0061074_10713</name>
</gene>
<dbReference type="InterPro" id="IPR036397">
    <property type="entry name" value="RNaseH_sf"/>
</dbReference>
<dbReference type="CDD" id="cd06130">
    <property type="entry name" value="DNA_pol_III_epsilon_like"/>
    <property type="match status" value="1"/>
</dbReference>
<dbReference type="InterPro" id="IPR013520">
    <property type="entry name" value="Ribonucl_H"/>
</dbReference>
<evidence type="ECO:0000256" key="2">
    <source>
        <dbReference type="ARBA" id="ARBA00022695"/>
    </source>
</evidence>
<dbReference type="AlphaFoldDB" id="A0A1C4ATC8"/>
<evidence type="ECO:0000256" key="5">
    <source>
        <dbReference type="ARBA" id="ARBA00022839"/>
    </source>
</evidence>
<dbReference type="OrthoDB" id="9803913at2"/>
<dbReference type="GO" id="GO:0005829">
    <property type="term" value="C:cytosol"/>
    <property type="evidence" value="ECO:0007669"/>
    <property type="project" value="TreeGrafter"/>
</dbReference>
<dbReference type="PANTHER" id="PTHR30231">
    <property type="entry name" value="DNA POLYMERASE III SUBUNIT EPSILON"/>
    <property type="match status" value="1"/>
</dbReference>
<evidence type="ECO:0000313" key="9">
    <source>
        <dbReference type="EMBL" id="SCB97940.1"/>
    </source>
</evidence>
<keyword evidence="4" id="KW-0540">Nuclease</keyword>
<dbReference type="RefSeq" id="WP_092462700.1">
    <property type="nucleotide sequence ID" value="NZ_BJEE01000006.1"/>
</dbReference>
<dbReference type="GO" id="GO:0006260">
    <property type="term" value="P:DNA replication"/>
    <property type="evidence" value="ECO:0007669"/>
    <property type="project" value="UniProtKB-KW"/>
</dbReference>
<dbReference type="Proteomes" id="UP000199268">
    <property type="component" value="Unassembled WGS sequence"/>
</dbReference>
<accession>A0A1C4ATC8</accession>
<proteinExistence type="predicted"/>
<keyword evidence="6" id="KW-0239">DNA-directed DNA polymerase</keyword>
<dbReference type="GO" id="GO:0008408">
    <property type="term" value="F:3'-5' exonuclease activity"/>
    <property type="evidence" value="ECO:0007669"/>
    <property type="project" value="TreeGrafter"/>
</dbReference>
<evidence type="ECO:0000256" key="6">
    <source>
        <dbReference type="ARBA" id="ARBA00022932"/>
    </source>
</evidence>
<dbReference type="SMART" id="SM00479">
    <property type="entry name" value="EXOIII"/>
    <property type="match status" value="1"/>
</dbReference>